<dbReference type="Gene3D" id="2.40.320.10">
    <property type="entry name" value="Hypothetical Protein Pfu-838710-001"/>
    <property type="match status" value="1"/>
</dbReference>
<reference evidence="3 4" key="2">
    <citation type="submission" date="2019-01" db="EMBL/GenBank/DDBJ databases">
        <authorList>
            <person name="Li Y."/>
        </authorList>
    </citation>
    <scope>NUCLEOTIDE SEQUENCE [LARGE SCALE GENOMIC DNA]</scope>
    <source>
        <strain evidence="3 4">2D-5</strain>
    </source>
</reference>
<proteinExistence type="predicted"/>
<dbReference type="InterPro" id="IPR033469">
    <property type="entry name" value="CYTH-like_dom_sf"/>
</dbReference>
<dbReference type="RefSeq" id="WP_128270409.1">
    <property type="nucleotide sequence ID" value="NZ_SAUW01000017.1"/>
</dbReference>
<name>A0A443IPV1_9RHOB</name>
<feature type="domain" description="CYTH" evidence="2">
    <location>
        <begin position="4"/>
        <end position="152"/>
    </location>
</feature>
<sequence>MTVPLEIERKFLVKTAPPLGKLKAVPVRQGYLTSAGDTVEIRVRQMGAAWFLTLKSGGTLSRAEYEVPIDRAQFDTLWPATEGRRIEKTRHTGRLDSGELFELDVFAGAHAGLMLVEVEFPSTAAAQGFVPPDWFGADVTSDGRYKNKALAG</sequence>
<dbReference type="SMART" id="SM01118">
    <property type="entry name" value="CYTH"/>
    <property type="match status" value="1"/>
</dbReference>
<dbReference type="CDD" id="cd07761">
    <property type="entry name" value="CYTH-like_CthTTM-like"/>
    <property type="match status" value="1"/>
</dbReference>
<accession>A0A443IPV1</accession>
<protein>
    <submittedName>
        <fullName evidence="3">CYTH domain-containing protein</fullName>
    </submittedName>
</protein>
<dbReference type="InterPro" id="IPR012042">
    <property type="entry name" value="NeuTTM/CthTTM-like"/>
</dbReference>
<evidence type="ECO:0000256" key="1">
    <source>
        <dbReference type="PIRSR" id="PIRSR016487-1"/>
    </source>
</evidence>
<dbReference type="SUPFAM" id="SSF55154">
    <property type="entry name" value="CYTH-like phosphatases"/>
    <property type="match status" value="1"/>
</dbReference>
<dbReference type="Pfam" id="PF01928">
    <property type="entry name" value="CYTH"/>
    <property type="match status" value="1"/>
</dbReference>
<gene>
    <name evidence="3" type="ORF">D2T33_15765</name>
</gene>
<feature type="active site" description="Proton acceptor" evidence="1">
    <location>
        <position position="31"/>
    </location>
</feature>
<dbReference type="Proteomes" id="UP000285710">
    <property type="component" value="Unassembled WGS sequence"/>
</dbReference>
<evidence type="ECO:0000313" key="3">
    <source>
        <dbReference type="EMBL" id="RWR08551.1"/>
    </source>
</evidence>
<dbReference type="AlphaFoldDB" id="A0A443IPV1"/>
<dbReference type="InterPro" id="IPR023577">
    <property type="entry name" value="CYTH_domain"/>
</dbReference>
<reference evidence="3 4" key="1">
    <citation type="submission" date="2019-01" db="EMBL/GenBank/DDBJ databases">
        <title>Sinorhodobacter populi sp. nov. isolated from the symptomatic bark tissue of Populus euramericana canker.</title>
        <authorList>
            <person name="Xu G."/>
        </authorList>
    </citation>
    <scope>NUCLEOTIDE SEQUENCE [LARGE SCALE GENOMIC DNA]</scope>
    <source>
        <strain evidence="3 4">2D-5</strain>
    </source>
</reference>
<dbReference type="PROSITE" id="PS51707">
    <property type="entry name" value="CYTH"/>
    <property type="match status" value="1"/>
</dbReference>
<keyword evidence="4" id="KW-1185">Reference proteome</keyword>
<dbReference type="PIRSF" id="PIRSF016487">
    <property type="entry name" value="CYTH_UCP016487"/>
    <property type="match status" value="1"/>
</dbReference>
<organism evidence="3 4">
    <name type="scientific">Paenirhodobacter populi</name>
    <dbReference type="NCBI Taxonomy" id="2306993"/>
    <lineage>
        <taxon>Bacteria</taxon>
        <taxon>Pseudomonadati</taxon>
        <taxon>Pseudomonadota</taxon>
        <taxon>Alphaproteobacteria</taxon>
        <taxon>Rhodobacterales</taxon>
        <taxon>Rhodobacter group</taxon>
        <taxon>Paenirhodobacter</taxon>
    </lineage>
</organism>
<evidence type="ECO:0000259" key="2">
    <source>
        <dbReference type="PROSITE" id="PS51707"/>
    </source>
</evidence>
<evidence type="ECO:0000313" key="4">
    <source>
        <dbReference type="Proteomes" id="UP000285710"/>
    </source>
</evidence>
<dbReference type="PANTHER" id="PTHR40114">
    <property type="entry name" value="SLR0698 PROTEIN"/>
    <property type="match status" value="1"/>
</dbReference>
<comment type="caution">
    <text evidence="3">The sequence shown here is derived from an EMBL/GenBank/DDBJ whole genome shotgun (WGS) entry which is preliminary data.</text>
</comment>
<dbReference type="PANTHER" id="PTHR40114:SF1">
    <property type="entry name" value="SLR0698 PROTEIN"/>
    <property type="match status" value="1"/>
</dbReference>
<dbReference type="EMBL" id="SAUW01000017">
    <property type="protein sequence ID" value="RWR08551.1"/>
    <property type="molecule type" value="Genomic_DNA"/>
</dbReference>